<dbReference type="PANTHER" id="PTHR11339">
    <property type="entry name" value="EXTRACELLULAR MATRIX GLYCOPROTEIN RELATED"/>
    <property type="match status" value="1"/>
</dbReference>
<dbReference type="InterPro" id="IPR049883">
    <property type="entry name" value="NOTCH1_EGF-like"/>
</dbReference>
<feature type="compositionally biased region" description="Low complexity" evidence="5">
    <location>
        <begin position="2920"/>
        <end position="2948"/>
    </location>
</feature>
<feature type="compositionally biased region" description="Pro residues" evidence="5">
    <location>
        <begin position="2833"/>
        <end position="2872"/>
    </location>
</feature>
<evidence type="ECO:0000256" key="2">
    <source>
        <dbReference type="ARBA" id="ARBA00023157"/>
    </source>
</evidence>
<dbReference type="InterPro" id="IPR002350">
    <property type="entry name" value="Kazal_dom"/>
</dbReference>
<feature type="domain" description="VWFD" evidence="9">
    <location>
        <begin position="905"/>
        <end position="1087"/>
    </location>
</feature>
<proteinExistence type="predicted"/>
<dbReference type="Pfam" id="PF07645">
    <property type="entry name" value="EGF_CA"/>
    <property type="match status" value="3"/>
</dbReference>
<dbReference type="Gene3D" id="2.10.25.10">
    <property type="entry name" value="Laminin"/>
    <property type="match status" value="5"/>
</dbReference>
<evidence type="ECO:0008006" key="13">
    <source>
        <dbReference type="Google" id="ProtNLM"/>
    </source>
</evidence>
<dbReference type="InterPro" id="IPR016186">
    <property type="entry name" value="C-type_lectin-like/link_sf"/>
</dbReference>
<feature type="region of interest" description="Disordered" evidence="5">
    <location>
        <begin position="3508"/>
        <end position="3558"/>
    </location>
</feature>
<feature type="compositionally biased region" description="Low complexity" evidence="5">
    <location>
        <begin position="2809"/>
        <end position="2832"/>
    </location>
</feature>
<dbReference type="InterPro" id="IPR001304">
    <property type="entry name" value="C-type_lectin-like"/>
</dbReference>
<dbReference type="InterPro" id="IPR000742">
    <property type="entry name" value="EGF"/>
</dbReference>
<feature type="compositionally biased region" description="Pro residues" evidence="5">
    <location>
        <begin position="2949"/>
        <end position="2963"/>
    </location>
</feature>
<keyword evidence="3" id="KW-0325">Glycoprotein</keyword>
<feature type="compositionally biased region" description="Low complexity" evidence="5">
    <location>
        <begin position="3000"/>
        <end position="3024"/>
    </location>
</feature>
<feature type="compositionally biased region" description="Pro residues" evidence="5">
    <location>
        <begin position="2985"/>
        <end position="2999"/>
    </location>
</feature>
<dbReference type="EMBL" id="JBAMIC010000021">
    <property type="protein sequence ID" value="KAK7092641.1"/>
    <property type="molecule type" value="Genomic_DNA"/>
</dbReference>
<name>A0AAN9G279_9CAEN</name>
<dbReference type="PROSITE" id="PS00010">
    <property type="entry name" value="ASX_HYDROXYL"/>
    <property type="match status" value="3"/>
</dbReference>
<dbReference type="Pfam" id="PF00094">
    <property type="entry name" value="VWD"/>
    <property type="match status" value="2"/>
</dbReference>
<dbReference type="Pfam" id="PF00059">
    <property type="entry name" value="Lectin_C"/>
    <property type="match status" value="3"/>
</dbReference>
<gene>
    <name evidence="11" type="ORF">V1264_008357</name>
</gene>
<dbReference type="CDD" id="cd00054">
    <property type="entry name" value="EGF_CA"/>
    <property type="match status" value="3"/>
</dbReference>
<evidence type="ECO:0000259" key="7">
    <source>
        <dbReference type="PROSITE" id="PS50026"/>
    </source>
</evidence>
<dbReference type="SUPFAM" id="SSF57567">
    <property type="entry name" value="Serine protease inhibitors"/>
    <property type="match status" value="2"/>
</dbReference>
<feature type="compositionally biased region" description="Pro residues" evidence="5">
    <location>
        <begin position="3601"/>
        <end position="3613"/>
    </location>
</feature>
<evidence type="ECO:0000313" key="12">
    <source>
        <dbReference type="Proteomes" id="UP001374579"/>
    </source>
</evidence>
<feature type="domain" description="EGF-like" evidence="7">
    <location>
        <begin position="3384"/>
        <end position="3428"/>
    </location>
</feature>
<dbReference type="InterPro" id="IPR050780">
    <property type="entry name" value="Mucin_vWF_Thrombospondin_sf"/>
</dbReference>
<evidence type="ECO:0000256" key="3">
    <source>
        <dbReference type="ARBA" id="ARBA00023180"/>
    </source>
</evidence>
<feature type="region of interest" description="Disordered" evidence="5">
    <location>
        <begin position="3586"/>
        <end position="3628"/>
    </location>
</feature>
<keyword evidence="12" id="KW-1185">Reference proteome</keyword>
<comment type="caution">
    <text evidence="4">Lacks conserved residue(s) required for the propagation of feature annotation.</text>
</comment>
<dbReference type="PROSITE" id="PS01187">
    <property type="entry name" value="EGF_CA"/>
    <property type="match status" value="1"/>
</dbReference>
<dbReference type="PROSITE" id="PS01186">
    <property type="entry name" value="EGF_2"/>
    <property type="match status" value="3"/>
</dbReference>
<dbReference type="InterPro" id="IPR000884">
    <property type="entry name" value="TSP1_rpt"/>
</dbReference>
<dbReference type="PROSITE" id="PS51465">
    <property type="entry name" value="KAZAL_2"/>
    <property type="match status" value="1"/>
</dbReference>
<dbReference type="PRINTS" id="PR01217">
    <property type="entry name" value="PRICHEXTENSN"/>
</dbReference>
<dbReference type="InterPro" id="IPR001881">
    <property type="entry name" value="EGF-like_Ca-bd_dom"/>
</dbReference>
<evidence type="ECO:0000259" key="8">
    <source>
        <dbReference type="PROSITE" id="PS50041"/>
    </source>
</evidence>
<dbReference type="InterPro" id="IPR036084">
    <property type="entry name" value="Ser_inhib-like_sf"/>
</dbReference>
<keyword evidence="2" id="KW-1015">Disulfide bond</keyword>
<dbReference type="CDD" id="cd19941">
    <property type="entry name" value="TIL"/>
    <property type="match status" value="2"/>
</dbReference>
<dbReference type="PROSITE" id="PS50041">
    <property type="entry name" value="C_TYPE_LECTIN_2"/>
    <property type="match status" value="3"/>
</dbReference>
<evidence type="ECO:0000259" key="10">
    <source>
        <dbReference type="PROSITE" id="PS51465"/>
    </source>
</evidence>
<dbReference type="InterPro" id="IPR001846">
    <property type="entry name" value="VWF_type-D"/>
</dbReference>
<feature type="compositionally biased region" description="Pro residues" evidence="5">
    <location>
        <begin position="3025"/>
        <end position="3099"/>
    </location>
</feature>
<keyword evidence="1 4" id="KW-0245">EGF-like domain</keyword>
<evidence type="ECO:0000256" key="1">
    <source>
        <dbReference type="ARBA" id="ARBA00022536"/>
    </source>
</evidence>
<reference evidence="11 12" key="1">
    <citation type="submission" date="2024-02" db="EMBL/GenBank/DDBJ databases">
        <title>Chromosome-scale genome assembly of the rough periwinkle Littorina saxatilis.</title>
        <authorList>
            <person name="De Jode A."/>
            <person name="Faria R."/>
            <person name="Formenti G."/>
            <person name="Sims Y."/>
            <person name="Smith T.P."/>
            <person name="Tracey A."/>
            <person name="Wood J.M.D."/>
            <person name="Zagrodzka Z.B."/>
            <person name="Johannesson K."/>
            <person name="Butlin R.K."/>
            <person name="Leder E.H."/>
        </authorList>
    </citation>
    <scope>NUCLEOTIDE SEQUENCE [LARGE SCALE GENOMIC DNA]</scope>
    <source>
        <strain evidence="11">Snail1</strain>
        <tissue evidence="11">Muscle</tissue>
    </source>
</reference>
<dbReference type="SMART" id="SM00832">
    <property type="entry name" value="C8"/>
    <property type="match status" value="1"/>
</dbReference>
<feature type="compositionally biased region" description="Pro residues" evidence="5">
    <location>
        <begin position="2881"/>
        <end position="2919"/>
    </location>
</feature>
<sequence length="3837" mass="416199">MKLSLLLGAVAFYMAFVARVDATNYAKYLKVSSGKVTQPQAVLLCKRQGRGLPKVKTAKDLIDLRAFTKVSDVWLDMGYDGRTWKASDGSTYTIGANYWYSGEPNSLSTEKCGRVAYESAKRAFRYRSTPCGKAYGFAVCGPKGTVAPAPAPAPAPKPAPPATDAKYLKVGSGKVTQPQAVQLCKRYGRGLPKVKTAKDLIDLRAFTKVSDVWLDMGYDGRTWKASDGSTYTIGANYWYSGEPNSLSTEKCGRVAYEWAKRAFRYRSTPCGKAYGYAVCGPKGTVAPAPAPAPAPKPAPPATDAKYLKVGSGKVTQPQAVQLCKRYGRGLPKVKTAKDLIDLRAFTKVSDVWLDMGYDGRTWKASDGSTYTIGANYWYSGEPNSLSTEKCGRVAYEWAKRAFRYRSTPCGKAYGYAVCGPKGTVAPAPAPAPAPKPAPPATDAKYLKVGSGKVTQPQAVLLCKRQGRGLPKVKTAKDLIDLRAFTKVSDVWLDMGYDGRTWKASDGSTYTIGANYWYSGEPNSLSTEKCGRVAYESAKRAFRYRSTPCGKAYGFAVCGPKGTVTAPAPSPALPPYVPAPPATGTVKCTDGFYNFQGTCVKIIRCTKTWADALKYCFNLGAKLYNPQYLSTALAGLNKYNIVKGHKFFIGGARSLGTSSLFASTLTAGVQFEKNLMTKIAQKFGVDLKTLAARWSGRCGSTTLSKDNGKCMEVSFQGASPEVRAVDCTATNQFVCQKDNDWQADEVSQTGWFSLRTGTSRYDYESFNTYRCYIKQKRLTGKVTCTKPLACQCRKKGTSTVMDSRRGVNNLNAYLYPWYSCQVVGNDCRFKCGARSGKTCGDFEMNVICPKTTVNNCDLVSNKLQCSRQNRICQNSGTGFVCAVKPNTGSVNTGSCTTASGASIGTKKCSATGDPHYTTFDGVKYNFQGACCYTFAKVCQKTAGIEDFRVTVCNDKRGKPASKVSWTREVTFFYKSKAYRFTREMFTVEGRRMVGGFNGDVSVRVCKSSRGTAYTLRTGCLTLYWDGRQSVHLTLSQAYQNRVCGLCGNMNGNTKDEFTLRDTSTITNPIAFANSYLIDSPDHTEKECGGVKAEPACAPAVEEKYKVNKYCGFYNPSNTDSPVVKLLSPATNAANKQYLENVFKGCITDHCENDGESADFINKEITCPTADDVEEQIVDARGAAPVGDWKAVLGCPSECTKPNTVFSAEKKMCEDSCVDRNAEDVCDNNAKIRGCVCKDNYILDGVTGACIPVDDCEKNCYDIKKEGEQDGESFSLPNGKEQLLEPCVLKVECVDGTAKEVNLDRCHADAHCQDNKCVCRTGYIGNGYSCTRVQKECRPGWTSVGRKCYKIVDQSLSWNEASRSCCDALAQLARVDNEDEDDTLNEFLADNAEPNKKYWVAGDTTTVGANQRVAALPTSLDKSAYKVVSNQNTVLGCYYTEKNGIQAVQQNCLTTYAAICEYANPDKEEVEPTEKKETEYFQVNLKSNYWTARAQCAKQGGMLPEPRTKEQNTKLVNFQKARNLAFIRIGLYYKTGTAKDFNWNSGGTLSFSSRAFNGWGLKYSATDSEPNLMNAASSRSEQSVVSDMKTGMWRSRKASDYYPLVCQREVKISSGGPKFLTVSSSKTTFAKARELCKAQGRDLPLLKTAADLTELAKFTSLRLEDVWVGLEDKDGKNVWKFHDGSSFNFPKTFWYNGEPNLIGSERCGRVDKSGSAYRFRSSPCAKNWAAAVCGPRTRDLPYVWSPYIKTQPKIAKSVAGILQGELAKANGVRFACSEPMAVDCEVGIGRGKYENARSKSAKVLCTTQKIQCDPDNCNDFRVRFFCPNEQNMCEAVAKLKGSSPCPGGQQCIPEVSGCFSCQCPPGFTMGHDGKCAKTCGHCYVHGDPHYKIFNGDIFDFQGKCTYLINGICPDAVSKLQPGVLKYSVEVNNVACNPKRPGVSCLKSITIRLTDVPTASGQREDYIIKRDRTTSYFTVGGKRNNGEFSVKSGDGKVQFSARMSGSNFIFKGIGGLQVTSQGSKLTLTPPANLRDEMCGICGQCLEEVKFGGPDGRRIKLPKRGTKVLASTANELGTSWLVNDDTLTAEDCKVEPLPTPDPTKVKEAEEKCKVINDPTGDFKDCLVTNVDLQTFYDTCVFDGSQDDVSDICASIKSAADACAKVGVTVKWRKSDRCPLDCNDSPNMEYSSNVMCQKQCGDTVAPSCSDLEDSDGCACKDNFVMLNGKCVTKEECGCRYNYGGGSTITLSPNEEVLSKDCKKKLKCIPGGTVAETVYSKDPNAICVQDVPSVLECSYGYKMKDDMETCERNPRECDRSLGYTDEGGQCLKIPQDPRIFRRAVEKCNLENAALMRIDVVEKLDDLKKLMIRKRLAKVFVAGLVRVSRDGTVEPVLTAQQRKLIKYKNYAASDFPGLGQVQPPQNLDPADLPINGKVFAVAARLNGGVISLVAIPRDSKINFVCEERIDDPTENEDTPYCSTDSASTFSSEVERVNALMQVEKCKMCPRPMSVRCRAIANKNLIFNSDRPNNAPNTVRAANCRVNNGILYSCAEQNGAVCSDVEVSGRCPPDVNECDEGLDDCSLDQTCQNTNGAYLCKCSPARPLMVNNVCKTQQKCIMEGTQGAAQYDLRLQTFASDAAGLLDYQCSMNFAKVCNQVGGDQPFTIVVKNTKVMNRAVQDVAITVNAVGKPGTTLFEFPENIRKLGKFKLDGKVRLAAAIRDSKTGVTVSPLGNDGSYLLAEENNKFKIMIIPRSDGTLASLTLEVSDDYRNKICGLCKMPAASRYTIESPPESTEVPTGTTRCTPIITTTAAPRTTTPAPITTPLFTTRSTTTRASIPPPAPAPPPLAPAPPPTAPAPPPTAPAPPPTAPAPPPTRPTTTTTTAAPPPATTTPAAPPRPPTTTTPAAPPPGPIGGPPPTPPPTTSTTTTTTPKPTTTTTTTTTLPPTTTTTMTPPPTTTTTTTPPPTTTTTTTTTTPKPTTTTTTTTTTPPPTTTTTTTPPPTTTTTTTSPPTTTTTTTLPPTTTTTTTPPPTTTTTTTPPPTTTTTTTPPPTTTTTTTPPPTTTTTTTPPPTTTTTTTPPPTTTTTTTPPPTTTTTTTPPPTTTTTTTPAPDPCQAQMDFCNKMKSYCNIEVADCVEQTCERDVKECDYISTTTFYQCQKAGQAELAKFLKANCQKECGPNQMLVLWPVSEGVPSCRDQDFDPLSESVALDLAFKCMCDNNRGYFYENKQCVPKTECGCSMDGGDYRPLGDTWSEDDCSKDYACKAGEIVTKERTCDKNSVCVKDGEKPECQCKDDDKDRGVPTMPNGCTPTPRGNETCYLMGSEDEKCYCNKGFAPTCDGCQDINECALQEGLCNGRRERCENTAGSYRCACQDGFKRNARGKCVDINECMELDNPCGKAGAGARCVNFIGKYSCQCCAGYDLVAGGKCQRNTARVPVMPSNPPCCPCPGSLVECILPQNGPANGCYVSSRGFAKNYEQFRYLYEEYCLAGKTVNPSRWKYGKCPSFLPTEPPPGSSPSTSPAGPPPVETQPPRRECTKGNTCDKIPTPPSLSNSEVCGPSGPNEKTYESYCNMLIALCNQAGGPDSFNPPSAPSAKPGACPTTPPPTTPEPPTTLEPLNFSDWTPLSPCTLEDERDIAKGCGRGKRYRTRELLDANPPRQALPSELAEEVPCYVYCPTEPTPPGENTTPIPTKPGCPDIEDCTQVSKICGQIGEEDPRTYDSECALDVFACNSAQPPKKLYNGECKPGDTAPRRFCEDALIKKRVTRTQPGKPECKTEVVMGDCSDRLCRESNNKDACCLPDPDSMEEIIDNFTCPDGTVSPVKFESPTKCKCDVPKK</sequence>
<dbReference type="SMART" id="SM00181">
    <property type="entry name" value="EGF"/>
    <property type="match status" value="6"/>
</dbReference>
<dbReference type="InterPro" id="IPR014853">
    <property type="entry name" value="VWF/SSPO/ZAN-like_Cys-rich_dom"/>
</dbReference>
<evidence type="ECO:0000313" key="11">
    <source>
        <dbReference type="EMBL" id="KAK7092641.1"/>
    </source>
</evidence>
<evidence type="ECO:0000259" key="9">
    <source>
        <dbReference type="PROSITE" id="PS51233"/>
    </source>
</evidence>
<dbReference type="CDD" id="cd00037">
    <property type="entry name" value="CLECT"/>
    <property type="match status" value="5"/>
</dbReference>
<dbReference type="InterPro" id="IPR000152">
    <property type="entry name" value="EGF-type_Asp/Asn_hydroxyl_site"/>
</dbReference>
<protein>
    <recommendedName>
        <fullName evidence="13">C-type lectin</fullName>
    </recommendedName>
</protein>
<dbReference type="PROSITE" id="PS51233">
    <property type="entry name" value="VWFD"/>
    <property type="match status" value="2"/>
</dbReference>
<evidence type="ECO:0000256" key="6">
    <source>
        <dbReference type="SAM" id="SignalP"/>
    </source>
</evidence>
<dbReference type="SMART" id="SM00034">
    <property type="entry name" value="CLECT"/>
    <property type="match status" value="7"/>
</dbReference>
<dbReference type="Gene3D" id="3.10.100.10">
    <property type="entry name" value="Mannose-Binding Protein A, subunit A"/>
    <property type="match status" value="8"/>
</dbReference>
<dbReference type="SMART" id="SM00179">
    <property type="entry name" value="EGF_CA"/>
    <property type="match status" value="4"/>
</dbReference>
<feature type="compositionally biased region" description="Low complexity" evidence="5">
    <location>
        <begin position="2964"/>
        <end position="2984"/>
    </location>
</feature>
<comment type="caution">
    <text evidence="11">The sequence shown here is derived from an EMBL/GenBank/DDBJ whole genome shotgun (WGS) entry which is preliminary data.</text>
</comment>
<keyword evidence="6" id="KW-0732">Signal</keyword>
<feature type="domain" description="C-type lectin" evidence="8">
    <location>
        <begin position="1478"/>
        <end position="1605"/>
    </location>
</feature>
<feature type="domain" description="Kazal-like" evidence="10">
    <location>
        <begin position="3665"/>
        <end position="3746"/>
    </location>
</feature>
<dbReference type="PROSITE" id="PS50092">
    <property type="entry name" value="TSP1"/>
    <property type="match status" value="1"/>
</dbReference>
<feature type="chain" id="PRO_5043051565" description="C-type lectin" evidence="6">
    <location>
        <begin position="23"/>
        <end position="3837"/>
    </location>
</feature>
<feature type="signal peptide" evidence="6">
    <location>
        <begin position="1"/>
        <end position="22"/>
    </location>
</feature>
<feature type="domain" description="C-type lectin" evidence="8">
    <location>
        <begin position="1612"/>
        <end position="1722"/>
    </location>
</feature>
<dbReference type="InterPro" id="IPR016187">
    <property type="entry name" value="CTDL_fold"/>
</dbReference>
<dbReference type="PROSITE" id="PS50026">
    <property type="entry name" value="EGF_3"/>
    <property type="match status" value="1"/>
</dbReference>
<dbReference type="SUPFAM" id="SSF57196">
    <property type="entry name" value="EGF/Laminin"/>
    <property type="match status" value="1"/>
</dbReference>
<feature type="domain" description="VWFD" evidence="9">
    <location>
        <begin position="1878"/>
        <end position="2089"/>
    </location>
</feature>
<feature type="domain" description="C-type lectin" evidence="8">
    <location>
        <begin position="1342"/>
        <end position="1459"/>
    </location>
</feature>
<dbReference type="SMART" id="SM00216">
    <property type="entry name" value="VWD"/>
    <property type="match status" value="2"/>
</dbReference>
<dbReference type="SUPFAM" id="SSF56436">
    <property type="entry name" value="C-type lectin-like"/>
    <property type="match status" value="8"/>
</dbReference>
<dbReference type="InterPro" id="IPR018097">
    <property type="entry name" value="EGF_Ca-bd_CS"/>
</dbReference>
<accession>A0AAN9G279</accession>
<evidence type="ECO:0000256" key="5">
    <source>
        <dbReference type="SAM" id="MobiDB-lite"/>
    </source>
</evidence>
<evidence type="ECO:0000256" key="4">
    <source>
        <dbReference type="PROSITE-ProRule" id="PRU00076"/>
    </source>
</evidence>
<dbReference type="GO" id="GO:0005509">
    <property type="term" value="F:calcium ion binding"/>
    <property type="evidence" value="ECO:0007669"/>
    <property type="project" value="InterPro"/>
</dbReference>
<dbReference type="Proteomes" id="UP001374579">
    <property type="component" value="Unassembled WGS sequence"/>
</dbReference>
<organism evidence="11 12">
    <name type="scientific">Littorina saxatilis</name>
    <dbReference type="NCBI Taxonomy" id="31220"/>
    <lineage>
        <taxon>Eukaryota</taxon>
        <taxon>Metazoa</taxon>
        <taxon>Spiralia</taxon>
        <taxon>Lophotrochozoa</taxon>
        <taxon>Mollusca</taxon>
        <taxon>Gastropoda</taxon>
        <taxon>Caenogastropoda</taxon>
        <taxon>Littorinimorpha</taxon>
        <taxon>Littorinoidea</taxon>
        <taxon>Littorinidae</taxon>
        <taxon>Littorina</taxon>
    </lineage>
</organism>
<feature type="region of interest" description="Disordered" evidence="5">
    <location>
        <begin position="2809"/>
        <end position="3110"/>
    </location>
</feature>